<evidence type="ECO:0000256" key="7">
    <source>
        <dbReference type="ARBA" id="ARBA00023310"/>
    </source>
</evidence>
<dbReference type="PRINTS" id="PR00125">
    <property type="entry name" value="ATPASEDELTA"/>
</dbReference>
<evidence type="ECO:0000256" key="2">
    <source>
        <dbReference type="ARBA" id="ARBA00022448"/>
    </source>
</evidence>
<dbReference type="OrthoDB" id="9796185at2"/>
<evidence type="ECO:0000313" key="9">
    <source>
        <dbReference type="EMBL" id="RVU15337.1"/>
    </source>
</evidence>
<evidence type="ECO:0000256" key="1">
    <source>
        <dbReference type="ARBA" id="ARBA00004370"/>
    </source>
</evidence>
<comment type="function">
    <text evidence="8">This protein is part of the stalk that links CF(0) to CF(1). It either transmits conformational changes from CF(0) to CF(1) or is implicated in proton conduction.</text>
</comment>
<comment type="subcellular location">
    <subcellularLocation>
        <location evidence="8">Cell membrane</location>
        <topology evidence="8">Peripheral membrane protein</topology>
    </subcellularLocation>
    <subcellularLocation>
        <location evidence="1">Membrane</location>
    </subcellularLocation>
</comment>
<evidence type="ECO:0000256" key="4">
    <source>
        <dbReference type="ARBA" id="ARBA00023065"/>
    </source>
</evidence>
<keyword evidence="2 8" id="KW-0813">Transport</keyword>
<dbReference type="GO" id="GO:0005886">
    <property type="term" value="C:plasma membrane"/>
    <property type="evidence" value="ECO:0007669"/>
    <property type="project" value="UniProtKB-SubCell"/>
</dbReference>
<reference evidence="9 10" key="1">
    <citation type="submission" date="2019-01" db="EMBL/GenBank/DDBJ databases">
        <authorList>
            <person name="Chen W.-M."/>
        </authorList>
    </citation>
    <scope>NUCLEOTIDE SEQUENCE [LARGE SCALE GENOMIC DNA]</scope>
    <source>
        <strain evidence="9 10">TER-1</strain>
    </source>
</reference>
<dbReference type="NCBIfam" id="NF004406">
    <property type="entry name" value="PRK05758.3-2"/>
    <property type="match status" value="1"/>
</dbReference>
<organism evidence="9 10">
    <name type="scientific">Methylobacterium oryzihabitans</name>
    <dbReference type="NCBI Taxonomy" id="2499852"/>
    <lineage>
        <taxon>Bacteria</taxon>
        <taxon>Pseudomonadati</taxon>
        <taxon>Pseudomonadota</taxon>
        <taxon>Alphaproteobacteria</taxon>
        <taxon>Hyphomicrobiales</taxon>
        <taxon>Methylobacteriaceae</taxon>
        <taxon>Methylobacterium</taxon>
    </lineage>
</organism>
<dbReference type="Pfam" id="PF00213">
    <property type="entry name" value="OSCP"/>
    <property type="match status" value="1"/>
</dbReference>
<dbReference type="EMBL" id="SACP01000022">
    <property type="protein sequence ID" value="RVU15337.1"/>
    <property type="molecule type" value="Genomic_DNA"/>
</dbReference>
<dbReference type="PANTHER" id="PTHR11910">
    <property type="entry name" value="ATP SYNTHASE DELTA CHAIN"/>
    <property type="match status" value="1"/>
</dbReference>
<keyword evidence="8" id="KW-1003">Cell membrane</keyword>
<dbReference type="HAMAP" id="MF_01416">
    <property type="entry name" value="ATP_synth_delta_bact"/>
    <property type="match status" value="1"/>
</dbReference>
<comment type="caution">
    <text evidence="9">The sequence shown here is derived from an EMBL/GenBank/DDBJ whole genome shotgun (WGS) entry which is preliminary data.</text>
</comment>
<keyword evidence="10" id="KW-1185">Reference proteome</keyword>
<evidence type="ECO:0000256" key="3">
    <source>
        <dbReference type="ARBA" id="ARBA00022781"/>
    </source>
</evidence>
<evidence type="ECO:0000256" key="8">
    <source>
        <dbReference type="HAMAP-Rule" id="MF_01416"/>
    </source>
</evidence>
<proteinExistence type="inferred from homology"/>
<name>A0A437NZE1_9HYPH</name>
<keyword evidence="5 8" id="KW-0472">Membrane</keyword>
<dbReference type="NCBIfam" id="TIGR01145">
    <property type="entry name" value="ATP_synt_delta"/>
    <property type="match status" value="1"/>
</dbReference>
<keyword evidence="6 8" id="KW-0139">CF(1)</keyword>
<keyword evidence="9" id="KW-0378">Hydrolase</keyword>
<comment type="function">
    <text evidence="8">F(1)F(0) ATP synthase produces ATP from ADP in the presence of a proton or sodium gradient. F-type ATPases consist of two structural domains, F(1) containing the extramembraneous catalytic core and F(0) containing the membrane proton channel, linked together by a central stalk and a peripheral stalk. During catalysis, ATP synthesis in the catalytic domain of F(1) is coupled via a rotary mechanism of the central stalk subunits to proton translocation.</text>
</comment>
<dbReference type="Proteomes" id="UP000286997">
    <property type="component" value="Unassembled WGS sequence"/>
</dbReference>
<dbReference type="AlphaFoldDB" id="A0A437NZE1"/>
<keyword evidence="4 8" id="KW-0406">Ion transport</keyword>
<dbReference type="Gene3D" id="1.10.520.20">
    <property type="entry name" value="N-terminal domain of the delta subunit of the F1F0-ATP synthase"/>
    <property type="match status" value="1"/>
</dbReference>
<sequence length="190" mass="20593">MAQNGSESGSPLAGVAGRYASALFELARDERSVDAVSEGLDRFEALMTESADLQRLVRSPVFSAEDQVKAIEAVLARAGIEGLAGNFIRLSAANRRLFALPDMIRAYRALVRQSKGIVQAEVRLAEQPSDAVLEDIKASLRDVARSEIDLDLRIDPSLIGGIVVKLGSRMVDASLRTKLNSIRLAMRDAR</sequence>
<dbReference type="InterPro" id="IPR000711">
    <property type="entry name" value="ATPase_OSCP/dsu"/>
</dbReference>
<dbReference type="GO" id="GO:0045259">
    <property type="term" value="C:proton-transporting ATP synthase complex"/>
    <property type="evidence" value="ECO:0007669"/>
    <property type="project" value="UniProtKB-KW"/>
</dbReference>
<evidence type="ECO:0000256" key="5">
    <source>
        <dbReference type="ARBA" id="ARBA00023136"/>
    </source>
</evidence>
<comment type="similarity">
    <text evidence="8">Belongs to the ATPase delta chain family.</text>
</comment>
<keyword evidence="7 8" id="KW-0066">ATP synthesis</keyword>
<accession>A0A437NZE1</accession>
<evidence type="ECO:0000256" key="6">
    <source>
        <dbReference type="ARBA" id="ARBA00023196"/>
    </source>
</evidence>
<dbReference type="GO" id="GO:0016787">
    <property type="term" value="F:hydrolase activity"/>
    <property type="evidence" value="ECO:0007669"/>
    <property type="project" value="UniProtKB-KW"/>
</dbReference>
<gene>
    <name evidence="8" type="primary">atpH</name>
    <name evidence="9" type="ORF">EOE48_20100</name>
</gene>
<dbReference type="InterPro" id="IPR026015">
    <property type="entry name" value="ATP_synth_OSCP/delta_N_sf"/>
</dbReference>
<dbReference type="InterPro" id="IPR020781">
    <property type="entry name" value="ATPase_OSCP/d_CS"/>
</dbReference>
<dbReference type="GO" id="GO:0046933">
    <property type="term" value="F:proton-transporting ATP synthase activity, rotational mechanism"/>
    <property type="evidence" value="ECO:0007669"/>
    <property type="project" value="UniProtKB-UniRule"/>
</dbReference>
<dbReference type="PROSITE" id="PS00389">
    <property type="entry name" value="ATPASE_DELTA"/>
    <property type="match status" value="1"/>
</dbReference>
<dbReference type="SUPFAM" id="SSF47928">
    <property type="entry name" value="N-terminal domain of the delta subunit of the F1F0-ATP synthase"/>
    <property type="match status" value="1"/>
</dbReference>
<dbReference type="RefSeq" id="WP_127732457.1">
    <property type="nucleotide sequence ID" value="NZ_SACP01000022.1"/>
</dbReference>
<evidence type="ECO:0000313" key="10">
    <source>
        <dbReference type="Proteomes" id="UP000286997"/>
    </source>
</evidence>
<keyword evidence="3 8" id="KW-0375">Hydrogen ion transport</keyword>
<protein>
    <recommendedName>
        <fullName evidence="8">ATP synthase subunit delta</fullName>
    </recommendedName>
    <alternativeName>
        <fullName evidence="8">ATP synthase F(1) sector subunit delta</fullName>
    </alternativeName>
    <alternativeName>
        <fullName evidence="8">F-type ATPase subunit delta</fullName>
        <shortName evidence="8">F-ATPase subunit delta</shortName>
    </alternativeName>
</protein>